<dbReference type="VEuPathDB" id="FungiDB:ASPCADRAFT_206819"/>
<reference evidence="2" key="1">
    <citation type="journal article" date="2017" name="Genome Biol.">
        <title>Comparative genomics reveals high biological diversity and specific adaptations in the industrially and medically important fungal genus Aspergillus.</title>
        <authorList>
            <person name="de Vries R.P."/>
            <person name="Riley R."/>
            <person name="Wiebenga A."/>
            <person name="Aguilar-Osorio G."/>
            <person name="Amillis S."/>
            <person name="Uchima C.A."/>
            <person name="Anderluh G."/>
            <person name="Asadollahi M."/>
            <person name="Askin M."/>
            <person name="Barry K."/>
            <person name="Battaglia E."/>
            <person name="Bayram O."/>
            <person name="Benocci T."/>
            <person name="Braus-Stromeyer S.A."/>
            <person name="Caldana C."/>
            <person name="Canovas D."/>
            <person name="Cerqueira G.C."/>
            <person name="Chen F."/>
            <person name="Chen W."/>
            <person name="Choi C."/>
            <person name="Clum A."/>
            <person name="Dos Santos R.A."/>
            <person name="Damasio A.R."/>
            <person name="Diallinas G."/>
            <person name="Emri T."/>
            <person name="Fekete E."/>
            <person name="Flipphi M."/>
            <person name="Freyberg S."/>
            <person name="Gallo A."/>
            <person name="Gournas C."/>
            <person name="Habgood R."/>
            <person name="Hainaut M."/>
            <person name="Harispe M.L."/>
            <person name="Henrissat B."/>
            <person name="Hilden K.S."/>
            <person name="Hope R."/>
            <person name="Hossain A."/>
            <person name="Karabika E."/>
            <person name="Karaffa L."/>
            <person name="Karanyi Z."/>
            <person name="Krasevec N."/>
            <person name="Kuo A."/>
            <person name="Kusch H."/>
            <person name="LaButti K."/>
            <person name="Lagendijk E.L."/>
            <person name="Lapidus A."/>
            <person name="Levasseur A."/>
            <person name="Lindquist E."/>
            <person name="Lipzen A."/>
            <person name="Logrieco A.F."/>
            <person name="MacCabe A."/>
            <person name="Maekelae M.R."/>
            <person name="Malavazi I."/>
            <person name="Melin P."/>
            <person name="Meyer V."/>
            <person name="Mielnichuk N."/>
            <person name="Miskei M."/>
            <person name="Molnar A.P."/>
            <person name="Mule G."/>
            <person name="Ngan C.Y."/>
            <person name="Orejas M."/>
            <person name="Orosz E."/>
            <person name="Ouedraogo J.P."/>
            <person name="Overkamp K.M."/>
            <person name="Park H.-S."/>
            <person name="Perrone G."/>
            <person name="Piumi F."/>
            <person name="Punt P.J."/>
            <person name="Ram A.F."/>
            <person name="Ramon A."/>
            <person name="Rauscher S."/>
            <person name="Record E."/>
            <person name="Riano-Pachon D.M."/>
            <person name="Robert V."/>
            <person name="Roehrig J."/>
            <person name="Ruller R."/>
            <person name="Salamov A."/>
            <person name="Salih N.S."/>
            <person name="Samson R.A."/>
            <person name="Sandor E."/>
            <person name="Sanguinetti M."/>
            <person name="Schuetze T."/>
            <person name="Sepcic K."/>
            <person name="Shelest E."/>
            <person name="Sherlock G."/>
            <person name="Sophianopoulou V."/>
            <person name="Squina F.M."/>
            <person name="Sun H."/>
            <person name="Susca A."/>
            <person name="Todd R.B."/>
            <person name="Tsang A."/>
            <person name="Unkles S.E."/>
            <person name="van de Wiele N."/>
            <person name="van Rossen-Uffink D."/>
            <person name="Oliveira J.V."/>
            <person name="Vesth T.C."/>
            <person name="Visser J."/>
            <person name="Yu J.-H."/>
            <person name="Zhou M."/>
            <person name="Andersen M.R."/>
            <person name="Archer D.B."/>
            <person name="Baker S.E."/>
            <person name="Benoit I."/>
            <person name="Brakhage A.A."/>
            <person name="Braus G.H."/>
            <person name="Fischer R."/>
            <person name="Frisvad J.C."/>
            <person name="Goldman G.H."/>
            <person name="Houbraken J."/>
            <person name="Oakley B."/>
            <person name="Pocsi I."/>
            <person name="Scazzocchio C."/>
            <person name="Seiboth B."/>
            <person name="vanKuyk P.A."/>
            <person name="Wortman J."/>
            <person name="Dyer P.S."/>
            <person name="Grigoriev I.V."/>
        </authorList>
    </citation>
    <scope>NUCLEOTIDE SEQUENCE [LARGE SCALE GENOMIC DNA]</scope>
    <source>
        <strain evidence="2">ITEM 5010</strain>
    </source>
</reference>
<dbReference type="EMBL" id="KV907498">
    <property type="protein sequence ID" value="OOF96635.1"/>
    <property type="molecule type" value="Genomic_DNA"/>
</dbReference>
<keyword evidence="2" id="KW-1185">Reference proteome</keyword>
<name>A0A1R3RQ71_ASPC5</name>
<accession>A0A1R3RQ71</accession>
<sequence length="61" mass="6868">MEYERNVAQWVPGASTPAVRWNSPGRTLQYLTSAFITALTQVFDRPAALYSQRPIPFDSPP</sequence>
<dbReference type="Proteomes" id="UP000188318">
    <property type="component" value="Unassembled WGS sequence"/>
</dbReference>
<proteinExistence type="predicted"/>
<organism evidence="1 2">
    <name type="scientific">Aspergillus carbonarius (strain ITEM 5010)</name>
    <dbReference type="NCBI Taxonomy" id="602072"/>
    <lineage>
        <taxon>Eukaryota</taxon>
        <taxon>Fungi</taxon>
        <taxon>Dikarya</taxon>
        <taxon>Ascomycota</taxon>
        <taxon>Pezizomycotina</taxon>
        <taxon>Eurotiomycetes</taxon>
        <taxon>Eurotiomycetidae</taxon>
        <taxon>Eurotiales</taxon>
        <taxon>Aspergillaceae</taxon>
        <taxon>Aspergillus</taxon>
        <taxon>Aspergillus subgen. Circumdati</taxon>
    </lineage>
</organism>
<gene>
    <name evidence="1" type="ORF">ASPCADRAFT_206819</name>
</gene>
<protein>
    <submittedName>
        <fullName evidence="1">Uncharacterized protein</fullName>
    </submittedName>
</protein>
<evidence type="ECO:0000313" key="2">
    <source>
        <dbReference type="Proteomes" id="UP000188318"/>
    </source>
</evidence>
<dbReference type="AlphaFoldDB" id="A0A1R3RQ71"/>
<evidence type="ECO:0000313" key="1">
    <source>
        <dbReference type="EMBL" id="OOF96635.1"/>
    </source>
</evidence>